<keyword evidence="1" id="KW-0732">Signal</keyword>
<evidence type="ECO:0000313" key="3">
    <source>
        <dbReference type="Proteomes" id="UP000827092"/>
    </source>
</evidence>
<feature type="chain" id="PRO_5043608178" evidence="1">
    <location>
        <begin position="17"/>
        <end position="77"/>
    </location>
</feature>
<dbReference type="AlphaFoldDB" id="A0AAV6UKP1"/>
<keyword evidence="3" id="KW-1185">Reference proteome</keyword>
<proteinExistence type="predicted"/>
<evidence type="ECO:0000313" key="2">
    <source>
        <dbReference type="EMBL" id="KAG8184972.1"/>
    </source>
</evidence>
<sequence length="77" mass="8149">MNANLAPLLLLTTCLPQNPLSPSPPPLPEGPKFGQVVFSIVQPPQIFEINDKLSMTSFGNCTRFRLAGVVEGGGGLD</sequence>
<name>A0AAV6UKP1_9ARAC</name>
<accession>A0AAV6UKP1</accession>
<organism evidence="2 3">
    <name type="scientific">Oedothorax gibbosus</name>
    <dbReference type="NCBI Taxonomy" id="931172"/>
    <lineage>
        <taxon>Eukaryota</taxon>
        <taxon>Metazoa</taxon>
        <taxon>Ecdysozoa</taxon>
        <taxon>Arthropoda</taxon>
        <taxon>Chelicerata</taxon>
        <taxon>Arachnida</taxon>
        <taxon>Araneae</taxon>
        <taxon>Araneomorphae</taxon>
        <taxon>Entelegynae</taxon>
        <taxon>Araneoidea</taxon>
        <taxon>Linyphiidae</taxon>
        <taxon>Erigoninae</taxon>
        <taxon>Oedothorax</taxon>
    </lineage>
</organism>
<dbReference type="EMBL" id="JAFNEN010000352">
    <property type="protein sequence ID" value="KAG8184972.1"/>
    <property type="molecule type" value="Genomic_DNA"/>
</dbReference>
<reference evidence="2 3" key="1">
    <citation type="journal article" date="2022" name="Nat. Ecol. Evol.">
        <title>A masculinizing supergene underlies an exaggerated male reproductive morph in a spider.</title>
        <authorList>
            <person name="Hendrickx F."/>
            <person name="De Corte Z."/>
            <person name="Sonet G."/>
            <person name="Van Belleghem S.M."/>
            <person name="Kostlbacher S."/>
            <person name="Vangestel C."/>
        </authorList>
    </citation>
    <scope>NUCLEOTIDE SEQUENCE [LARGE SCALE GENOMIC DNA]</scope>
    <source>
        <strain evidence="2">W744_W776</strain>
    </source>
</reference>
<gene>
    <name evidence="2" type="ORF">JTE90_020018</name>
</gene>
<feature type="signal peptide" evidence="1">
    <location>
        <begin position="1"/>
        <end position="16"/>
    </location>
</feature>
<evidence type="ECO:0000256" key="1">
    <source>
        <dbReference type="SAM" id="SignalP"/>
    </source>
</evidence>
<dbReference type="Proteomes" id="UP000827092">
    <property type="component" value="Unassembled WGS sequence"/>
</dbReference>
<protein>
    <submittedName>
        <fullName evidence="2">Uncharacterized protein</fullName>
    </submittedName>
</protein>
<comment type="caution">
    <text evidence="2">The sequence shown here is derived from an EMBL/GenBank/DDBJ whole genome shotgun (WGS) entry which is preliminary data.</text>
</comment>